<keyword evidence="3" id="KW-1185">Reference proteome</keyword>
<reference evidence="3" key="1">
    <citation type="submission" date="2023-07" db="EMBL/GenBank/DDBJ databases">
        <title>Verminephrobacter genomes.</title>
        <authorList>
            <person name="Lund M.B."/>
        </authorList>
    </citation>
    <scope>NUCLEOTIDE SEQUENCE [LARGE SCALE GENOMIC DNA]</scope>
    <source>
        <strain evidence="3">AtM5-05</strain>
    </source>
</reference>
<feature type="domain" description="Polyphosphate kinase-2-related" evidence="1">
    <location>
        <begin position="54"/>
        <end position="271"/>
    </location>
</feature>
<evidence type="ECO:0000313" key="3">
    <source>
        <dbReference type="Proteomes" id="UP001208935"/>
    </source>
</evidence>
<dbReference type="PANTHER" id="PTHR34383">
    <property type="entry name" value="POLYPHOSPHATE:AMP PHOSPHOTRANSFERASE-RELATED"/>
    <property type="match status" value="1"/>
</dbReference>
<proteinExistence type="predicted"/>
<sequence>MPQTPTPPPYAAYFSARDKTLAQRWARCQPTAAQGRAFTLDAMDPDAKPFSLGDKAEDKAAVEALAMEIDTLQNLFYADKRYKLLVLLQGTDTAGKDGTIRGVFGRTSALGVHAVGWKVPSETEQAHDFLWRIHQQVPQAGDITVFNRSHYEDVLVPVVNGSITPQQHQQRLAHINDFERLLSETGTVVLKFLLHVSPEEQRARLQERLDDPAKRWKFSLGDIEVRRQWADYQRAYDQLLAATHTPWAPWTIVPANSKTHRNLMVATLLREVLRNLDLRYPGGDPQLKHLTVA</sequence>
<organism evidence="2 3">
    <name type="scientific">Verminephrobacter aporrectodeae subsp. tuberculatae</name>
    <dbReference type="NCBI Taxonomy" id="1110392"/>
    <lineage>
        <taxon>Bacteria</taxon>
        <taxon>Pseudomonadati</taxon>
        <taxon>Pseudomonadota</taxon>
        <taxon>Betaproteobacteria</taxon>
        <taxon>Burkholderiales</taxon>
        <taxon>Comamonadaceae</taxon>
        <taxon>Verminephrobacter</taxon>
    </lineage>
</organism>
<dbReference type="InterPro" id="IPR027417">
    <property type="entry name" value="P-loop_NTPase"/>
</dbReference>
<gene>
    <name evidence="2" type="ORF">D5039_19880</name>
</gene>
<dbReference type="InterPro" id="IPR022300">
    <property type="entry name" value="PPK2-rel_1"/>
</dbReference>
<name>A0ABT3KZB8_9BURK</name>
<evidence type="ECO:0000259" key="1">
    <source>
        <dbReference type="Pfam" id="PF03976"/>
    </source>
</evidence>
<dbReference type="SUPFAM" id="SSF52540">
    <property type="entry name" value="P-loop containing nucleoside triphosphate hydrolases"/>
    <property type="match status" value="1"/>
</dbReference>
<dbReference type="Gene3D" id="3.40.50.300">
    <property type="entry name" value="P-loop containing nucleotide triphosphate hydrolases"/>
    <property type="match status" value="1"/>
</dbReference>
<dbReference type="EMBL" id="QZCW01000004">
    <property type="protein sequence ID" value="MCW5323317.1"/>
    <property type="molecule type" value="Genomic_DNA"/>
</dbReference>
<evidence type="ECO:0000313" key="2">
    <source>
        <dbReference type="EMBL" id="MCW5323317.1"/>
    </source>
</evidence>
<dbReference type="RefSeq" id="WP_265283220.1">
    <property type="nucleotide sequence ID" value="NZ_QZCW01000004.1"/>
</dbReference>
<comment type="caution">
    <text evidence="2">The sequence shown here is derived from an EMBL/GenBank/DDBJ whole genome shotgun (WGS) entry which is preliminary data.</text>
</comment>
<dbReference type="PANTHER" id="PTHR34383:SF3">
    <property type="entry name" value="POLYPHOSPHATE:AMP PHOSPHOTRANSFERASE"/>
    <property type="match status" value="1"/>
</dbReference>
<dbReference type="NCBIfam" id="TIGR03709">
    <property type="entry name" value="PPK2_rel_1"/>
    <property type="match status" value="1"/>
</dbReference>
<dbReference type="Pfam" id="PF03976">
    <property type="entry name" value="PPK2"/>
    <property type="match status" value="1"/>
</dbReference>
<protein>
    <submittedName>
        <fullName evidence="2">Polyphosphate--nucleotide phosphotransferase</fullName>
    </submittedName>
</protein>
<dbReference type="Proteomes" id="UP001208935">
    <property type="component" value="Unassembled WGS sequence"/>
</dbReference>
<dbReference type="InterPro" id="IPR022488">
    <property type="entry name" value="PPK2-related"/>
</dbReference>
<accession>A0ABT3KZB8</accession>